<evidence type="ECO:0000256" key="3">
    <source>
        <dbReference type="ARBA" id="ARBA00022452"/>
    </source>
</evidence>
<dbReference type="CDD" id="cd01347">
    <property type="entry name" value="ligand_gated_channel"/>
    <property type="match status" value="1"/>
</dbReference>
<dbReference type="InterPro" id="IPR037066">
    <property type="entry name" value="Plug_dom_sf"/>
</dbReference>
<dbReference type="Pfam" id="PF00593">
    <property type="entry name" value="TonB_dep_Rec_b-barrel"/>
    <property type="match status" value="1"/>
</dbReference>
<sequence length="686" mass="77927">MKKKCWLTALLAGCSLCASHAQTVLRTDTNDLREIRLDEVVVTGTGTEHYLKDAPVQTEVITGKALEQYNGRSLDEILSALSPSITFSPGDMGSNIQLNGLKNDYILIMVNGKRMNGDIGGQNDLSIINPATIERIEIVKGASSSLYGSDAIAGVINIITKKNRDKVSVSNTTRVGNYDDLLQSEIIGFSNGKLNSTTSASMKHTGGWQNTTQEWYHHDLQEGSVSKTVSRSTNFTLSQNFTYKASDRLSLSADASYYQKWIFRPVGPWKYYLYDYFYRNQDYALGLKYRLNDKRSYLTADASFGQYNYYFDYTGQEVTNFFHPDGTRVVNYPGDRVLQTMQRRWLNHVKGVFYLGDNHILSAGIEHQHDYLKSPYRLEQGKASVYTLASYAQDEWSITNRLNLTLGYRFVHHKEFGQKFTPKISAKYSLGDFNLRATYSYGFKAPTLKELYQNYITVIMGPLKAYYGNENLKPQSSNYGSASVEYSNGKFQATVTGYYNRIHNMIALTVVPTSSEDKFLEVEETMKYNNLAKARSFGADFTFNYQVLPSLAIGGGYSYTDAKAQYTEDQNDPNYMKYLPINATSYHNANWKIAWTHKDVGVSLFGRYQSTRYYITDGNGKAYQLWRLNVRSSLLKTKKWNLGMNAGIDNIFNYIDRTPFGKNRGTTSPGRTLYLSLNVKFQNKQK</sequence>
<evidence type="ECO:0000256" key="10">
    <source>
        <dbReference type="PROSITE-ProRule" id="PRU01360"/>
    </source>
</evidence>
<dbReference type="InterPro" id="IPR012910">
    <property type="entry name" value="Plug_dom"/>
</dbReference>
<dbReference type="PANTHER" id="PTHR30069">
    <property type="entry name" value="TONB-DEPENDENT OUTER MEMBRANE RECEPTOR"/>
    <property type="match status" value="1"/>
</dbReference>
<evidence type="ECO:0000256" key="11">
    <source>
        <dbReference type="RuleBase" id="RU003357"/>
    </source>
</evidence>
<dbReference type="PROSITE" id="PS52016">
    <property type="entry name" value="TONB_DEPENDENT_REC_3"/>
    <property type="match status" value="1"/>
</dbReference>
<keyword evidence="8" id="KW-0675">Receptor</keyword>
<keyword evidence="4 10" id="KW-0812">Transmembrane</keyword>
<evidence type="ECO:0000313" key="16">
    <source>
        <dbReference type="Proteomes" id="UP000195975"/>
    </source>
</evidence>
<gene>
    <name evidence="15" type="ORF">B5F96_13600</name>
</gene>
<keyword evidence="7 10" id="KW-0472">Membrane</keyword>
<feature type="domain" description="TonB-dependent receptor-like beta-barrel" evidence="13">
    <location>
        <begin position="235"/>
        <end position="651"/>
    </location>
</feature>
<keyword evidence="5 12" id="KW-0732">Signal</keyword>
<evidence type="ECO:0000256" key="4">
    <source>
        <dbReference type="ARBA" id="ARBA00022692"/>
    </source>
</evidence>
<comment type="caution">
    <text evidence="15">The sequence shown here is derived from an EMBL/GenBank/DDBJ whole genome shotgun (WGS) entry which is preliminary data.</text>
</comment>
<name>A0A9Q5SQJ3_9BACT</name>
<dbReference type="Pfam" id="PF07715">
    <property type="entry name" value="Plug"/>
    <property type="match status" value="1"/>
</dbReference>
<evidence type="ECO:0000256" key="1">
    <source>
        <dbReference type="ARBA" id="ARBA00004571"/>
    </source>
</evidence>
<dbReference type="GO" id="GO:0009279">
    <property type="term" value="C:cell outer membrane"/>
    <property type="evidence" value="ECO:0007669"/>
    <property type="project" value="UniProtKB-SubCell"/>
</dbReference>
<reference evidence="16" key="1">
    <citation type="submission" date="2017-04" db="EMBL/GenBank/DDBJ databases">
        <title>Function of individual gut microbiota members based on whole genome sequencing of pure cultures obtained from chicken caecum.</title>
        <authorList>
            <person name="Medvecky M."/>
            <person name="Cejkova D."/>
            <person name="Polansky O."/>
            <person name="Karasova D."/>
            <person name="Kubasova T."/>
            <person name="Cizek A."/>
            <person name="Rychlik I."/>
        </authorList>
    </citation>
    <scope>NUCLEOTIDE SEQUENCE [LARGE SCALE GENOMIC DNA]</scope>
    <source>
        <strain evidence="16">An42</strain>
    </source>
</reference>
<feature type="chain" id="PRO_5040407968" evidence="12">
    <location>
        <begin position="21"/>
        <end position="686"/>
    </location>
</feature>
<dbReference type="SUPFAM" id="SSF56935">
    <property type="entry name" value="Porins"/>
    <property type="match status" value="1"/>
</dbReference>
<evidence type="ECO:0000256" key="6">
    <source>
        <dbReference type="ARBA" id="ARBA00023077"/>
    </source>
</evidence>
<feature type="domain" description="TonB-dependent receptor plug" evidence="14">
    <location>
        <begin position="52"/>
        <end position="155"/>
    </location>
</feature>
<evidence type="ECO:0000256" key="12">
    <source>
        <dbReference type="SAM" id="SignalP"/>
    </source>
</evidence>
<evidence type="ECO:0000256" key="8">
    <source>
        <dbReference type="ARBA" id="ARBA00023170"/>
    </source>
</evidence>
<keyword evidence="6 11" id="KW-0798">TonB box</keyword>
<feature type="signal peptide" evidence="12">
    <location>
        <begin position="1"/>
        <end position="20"/>
    </location>
</feature>
<proteinExistence type="inferred from homology"/>
<dbReference type="EMBL" id="NFIJ01000016">
    <property type="protein sequence ID" value="OUO04091.1"/>
    <property type="molecule type" value="Genomic_DNA"/>
</dbReference>
<dbReference type="InterPro" id="IPR039426">
    <property type="entry name" value="TonB-dep_rcpt-like"/>
</dbReference>
<dbReference type="Gene3D" id="2.40.170.20">
    <property type="entry name" value="TonB-dependent receptor, beta-barrel domain"/>
    <property type="match status" value="1"/>
</dbReference>
<dbReference type="InterPro" id="IPR036942">
    <property type="entry name" value="Beta-barrel_TonB_sf"/>
</dbReference>
<evidence type="ECO:0000259" key="14">
    <source>
        <dbReference type="Pfam" id="PF07715"/>
    </source>
</evidence>
<evidence type="ECO:0000256" key="7">
    <source>
        <dbReference type="ARBA" id="ARBA00023136"/>
    </source>
</evidence>
<accession>A0A9Q5SQJ3</accession>
<keyword evidence="9 10" id="KW-0998">Cell outer membrane</keyword>
<dbReference type="InterPro" id="IPR000531">
    <property type="entry name" value="Beta-barrel_TonB"/>
</dbReference>
<protein>
    <submittedName>
        <fullName evidence="15">Ligand-gated channel protein</fullName>
    </submittedName>
</protein>
<dbReference type="RefSeq" id="WP_008157490.1">
    <property type="nucleotide sequence ID" value="NZ_CAMQLY010000003.1"/>
</dbReference>
<comment type="subcellular location">
    <subcellularLocation>
        <location evidence="1 10">Cell outer membrane</location>
        <topology evidence="1 10">Multi-pass membrane protein</topology>
    </subcellularLocation>
</comment>
<evidence type="ECO:0000256" key="9">
    <source>
        <dbReference type="ARBA" id="ARBA00023237"/>
    </source>
</evidence>
<organism evidence="15 16">
    <name type="scientific">Parabacteroides johnsonii</name>
    <dbReference type="NCBI Taxonomy" id="387661"/>
    <lineage>
        <taxon>Bacteria</taxon>
        <taxon>Pseudomonadati</taxon>
        <taxon>Bacteroidota</taxon>
        <taxon>Bacteroidia</taxon>
        <taxon>Bacteroidales</taxon>
        <taxon>Tannerellaceae</taxon>
        <taxon>Parabacteroides</taxon>
    </lineage>
</organism>
<dbReference type="Proteomes" id="UP000195975">
    <property type="component" value="Unassembled WGS sequence"/>
</dbReference>
<evidence type="ECO:0000313" key="15">
    <source>
        <dbReference type="EMBL" id="OUO04091.1"/>
    </source>
</evidence>
<evidence type="ECO:0000256" key="5">
    <source>
        <dbReference type="ARBA" id="ARBA00022729"/>
    </source>
</evidence>
<dbReference type="Gene3D" id="2.170.130.10">
    <property type="entry name" value="TonB-dependent receptor, plug domain"/>
    <property type="match status" value="1"/>
</dbReference>
<dbReference type="PANTHER" id="PTHR30069:SF29">
    <property type="entry name" value="HEMOGLOBIN AND HEMOGLOBIN-HAPTOGLOBIN-BINDING PROTEIN 1-RELATED"/>
    <property type="match status" value="1"/>
</dbReference>
<dbReference type="AlphaFoldDB" id="A0A9Q5SQJ3"/>
<keyword evidence="3 10" id="KW-1134">Transmembrane beta strand</keyword>
<evidence type="ECO:0000256" key="2">
    <source>
        <dbReference type="ARBA" id="ARBA00022448"/>
    </source>
</evidence>
<dbReference type="GO" id="GO:0044718">
    <property type="term" value="P:siderophore transmembrane transport"/>
    <property type="evidence" value="ECO:0007669"/>
    <property type="project" value="TreeGrafter"/>
</dbReference>
<comment type="similarity">
    <text evidence="10 11">Belongs to the TonB-dependent receptor family.</text>
</comment>
<dbReference type="GO" id="GO:0015344">
    <property type="term" value="F:siderophore uptake transmembrane transporter activity"/>
    <property type="evidence" value="ECO:0007669"/>
    <property type="project" value="TreeGrafter"/>
</dbReference>
<keyword evidence="2 10" id="KW-0813">Transport</keyword>
<evidence type="ECO:0000259" key="13">
    <source>
        <dbReference type="Pfam" id="PF00593"/>
    </source>
</evidence>